<accession>A0AA37UJQ7</accession>
<protein>
    <submittedName>
        <fullName evidence="6">Peptide ABC transporter ATP-binding protein</fullName>
    </submittedName>
</protein>
<reference evidence="6" key="1">
    <citation type="journal article" date="2014" name="Int. J. Syst. Evol. Microbiol.">
        <title>Complete genome sequence of Corynebacterium casei LMG S-19264T (=DSM 44701T), isolated from a smear-ripened cheese.</title>
        <authorList>
            <consortium name="US DOE Joint Genome Institute (JGI-PGF)"/>
            <person name="Walter F."/>
            <person name="Albersmeier A."/>
            <person name="Kalinowski J."/>
            <person name="Ruckert C."/>
        </authorList>
    </citation>
    <scope>NUCLEOTIDE SEQUENCE</scope>
    <source>
        <strain evidence="6">NBRC 112290</strain>
    </source>
</reference>
<dbReference type="GO" id="GO:0015833">
    <property type="term" value="P:peptide transport"/>
    <property type="evidence" value="ECO:0007669"/>
    <property type="project" value="InterPro"/>
</dbReference>
<dbReference type="Pfam" id="PF08352">
    <property type="entry name" value="oligo_HPY"/>
    <property type="match status" value="1"/>
</dbReference>
<dbReference type="PANTHER" id="PTHR43776">
    <property type="entry name" value="TRANSPORT ATP-BINDING PROTEIN"/>
    <property type="match status" value="1"/>
</dbReference>
<dbReference type="Proteomes" id="UP001157161">
    <property type="component" value="Unassembled WGS sequence"/>
</dbReference>
<dbReference type="PROSITE" id="PS50893">
    <property type="entry name" value="ABC_TRANSPORTER_2"/>
    <property type="match status" value="1"/>
</dbReference>
<dbReference type="SMART" id="SM00382">
    <property type="entry name" value="AAA"/>
    <property type="match status" value="1"/>
</dbReference>
<evidence type="ECO:0000256" key="1">
    <source>
        <dbReference type="ARBA" id="ARBA00005417"/>
    </source>
</evidence>
<dbReference type="InterPro" id="IPR013563">
    <property type="entry name" value="Oligopep_ABC_C"/>
</dbReference>
<reference evidence="6" key="2">
    <citation type="submission" date="2023-02" db="EMBL/GenBank/DDBJ databases">
        <authorList>
            <person name="Sun Q."/>
            <person name="Mori K."/>
        </authorList>
    </citation>
    <scope>NUCLEOTIDE SEQUENCE</scope>
    <source>
        <strain evidence="6">NBRC 112290</strain>
    </source>
</reference>
<dbReference type="Pfam" id="PF00005">
    <property type="entry name" value="ABC_tran"/>
    <property type="match status" value="1"/>
</dbReference>
<sequence>MSAPVDVAPHDASVVDGPVGHDGTALLEVENLAVTFRLRRRGRVGARELRAVDGVSFTVRAGETLGLVGESGSGKSTTGRALLRLERASGGRVRFDGVDIATLRPAQMREMRTRMQMVFQDPYSSLNPRMTVGESIADSLRVHRGVPAAQRRDRVAESLRTVGLDPAWAARYPHEFSGGQRQRIGIARALAVEPQLVVADEPVSALDVSVQAQTINLLADLQRRLGLTCLFIAHDLAVVRQLSSRVAVMYLGAIVEIADADDLYRAPAHPYTVSLLSAVPVPDPVVEAGRERIVLRGDIPSPLDPPSGCRFRTRCWKAQEVCASERPVPVAITPGHEVACHFPER</sequence>
<dbReference type="InterPro" id="IPR017871">
    <property type="entry name" value="ABC_transporter-like_CS"/>
</dbReference>
<name>A0AA37UJQ7_9MICO</name>
<dbReference type="InterPro" id="IPR003439">
    <property type="entry name" value="ABC_transporter-like_ATP-bd"/>
</dbReference>
<keyword evidence="7" id="KW-1185">Reference proteome</keyword>
<dbReference type="InterPro" id="IPR050319">
    <property type="entry name" value="ABC_transp_ATP-bind"/>
</dbReference>
<evidence type="ECO:0000256" key="3">
    <source>
        <dbReference type="ARBA" id="ARBA00022741"/>
    </source>
</evidence>
<dbReference type="InterPro" id="IPR003593">
    <property type="entry name" value="AAA+_ATPase"/>
</dbReference>
<dbReference type="Gene3D" id="3.40.50.300">
    <property type="entry name" value="P-loop containing nucleotide triphosphate hydrolases"/>
    <property type="match status" value="1"/>
</dbReference>
<evidence type="ECO:0000259" key="5">
    <source>
        <dbReference type="PROSITE" id="PS50893"/>
    </source>
</evidence>
<dbReference type="NCBIfam" id="TIGR01727">
    <property type="entry name" value="oligo_HPY"/>
    <property type="match status" value="1"/>
</dbReference>
<dbReference type="AlphaFoldDB" id="A0AA37UJQ7"/>
<evidence type="ECO:0000256" key="2">
    <source>
        <dbReference type="ARBA" id="ARBA00022448"/>
    </source>
</evidence>
<keyword evidence="4 6" id="KW-0067">ATP-binding</keyword>
<dbReference type="GO" id="GO:0005524">
    <property type="term" value="F:ATP binding"/>
    <property type="evidence" value="ECO:0007669"/>
    <property type="project" value="UniProtKB-KW"/>
</dbReference>
<dbReference type="GO" id="GO:0055085">
    <property type="term" value="P:transmembrane transport"/>
    <property type="evidence" value="ECO:0007669"/>
    <property type="project" value="UniProtKB-ARBA"/>
</dbReference>
<keyword evidence="2" id="KW-0813">Transport</keyword>
<dbReference type="PANTHER" id="PTHR43776:SF7">
    <property type="entry name" value="D,D-DIPEPTIDE TRANSPORT ATP-BINDING PROTEIN DDPF-RELATED"/>
    <property type="match status" value="1"/>
</dbReference>
<proteinExistence type="inferred from homology"/>
<dbReference type="CDD" id="cd03257">
    <property type="entry name" value="ABC_NikE_OppD_transporters"/>
    <property type="match status" value="1"/>
</dbReference>
<dbReference type="SUPFAM" id="SSF52540">
    <property type="entry name" value="P-loop containing nucleoside triphosphate hydrolases"/>
    <property type="match status" value="1"/>
</dbReference>
<dbReference type="PROSITE" id="PS00211">
    <property type="entry name" value="ABC_TRANSPORTER_1"/>
    <property type="match status" value="1"/>
</dbReference>
<evidence type="ECO:0000313" key="7">
    <source>
        <dbReference type="Proteomes" id="UP001157161"/>
    </source>
</evidence>
<dbReference type="EMBL" id="BSUM01000001">
    <property type="protein sequence ID" value="GMA30400.1"/>
    <property type="molecule type" value="Genomic_DNA"/>
</dbReference>
<feature type="domain" description="ABC transporter" evidence="5">
    <location>
        <begin position="27"/>
        <end position="276"/>
    </location>
</feature>
<evidence type="ECO:0000313" key="6">
    <source>
        <dbReference type="EMBL" id="GMA30400.1"/>
    </source>
</evidence>
<organism evidence="6 7">
    <name type="scientific">Litorihabitans aurantiacus</name>
    <dbReference type="NCBI Taxonomy" id="1930061"/>
    <lineage>
        <taxon>Bacteria</taxon>
        <taxon>Bacillati</taxon>
        <taxon>Actinomycetota</taxon>
        <taxon>Actinomycetes</taxon>
        <taxon>Micrococcales</taxon>
        <taxon>Beutenbergiaceae</taxon>
        <taxon>Litorihabitans</taxon>
    </lineage>
</organism>
<evidence type="ECO:0000256" key="4">
    <source>
        <dbReference type="ARBA" id="ARBA00022840"/>
    </source>
</evidence>
<dbReference type="RefSeq" id="WP_284249031.1">
    <property type="nucleotide sequence ID" value="NZ_BSUM01000001.1"/>
</dbReference>
<comment type="similarity">
    <text evidence="1">Belongs to the ABC transporter superfamily.</text>
</comment>
<dbReference type="GO" id="GO:0016887">
    <property type="term" value="F:ATP hydrolysis activity"/>
    <property type="evidence" value="ECO:0007669"/>
    <property type="project" value="InterPro"/>
</dbReference>
<dbReference type="FunFam" id="3.40.50.300:FF:000016">
    <property type="entry name" value="Oligopeptide ABC transporter ATP-binding component"/>
    <property type="match status" value="1"/>
</dbReference>
<dbReference type="InterPro" id="IPR027417">
    <property type="entry name" value="P-loop_NTPase"/>
</dbReference>
<gene>
    <name evidence="6" type="ORF">GCM10025875_03920</name>
</gene>
<comment type="caution">
    <text evidence="6">The sequence shown here is derived from an EMBL/GenBank/DDBJ whole genome shotgun (WGS) entry which is preliminary data.</text>
</comment>
<keyword evidence="3" id="KW-0547">Nucleotide-binding</keyword>